<evidence type="ECO:0000313" key="3">
    <source>
        <dbReference type="Proteomes" id="UP000692816"/>
    </source>
</evidence>
<dbReference type="RefSeq" id="WP_207839265.1">
    <property type="nucleotide sequence ID" value="NZ_CP088282.1"/>
</dbReference>
<keyword evidence="1" id="KW-1133">Transmembrane helix</keyword>
<sequence length="208" mass="22086">MRVEQRRKGKPMRLADFVPKAKWSFADAVTWAVACVCAEAFGWAGGFLIVLAGSFSIYAGLAVLLCLALFATLIVRRELKLDIRALDDPSDNPRANRLVGNASSSASIGTHRGALRPAAPRSNSRMTRTLDAFEDMAVRFAIEFSKAVAIIIALTLGMGFVAEVVAFVLSDRDVSGAFGSGLAGVAGGVFGLVLAVVIVLRRIADIED</sequence>
<accession>A0ABS3MU06</accession>
<reference evidence="2" key="1">
    <citation type="journal article" date="2021" name="Int. J. Syst. Evol. Microbiol.">
        <title>Bradyrhizobium septentrionale sp. nov. (sv. septentrionale) and Bradyrhizobium quebecense sp. nov. (sv. septentrionale) associated with legumes native to Canada possess rearranged symbiosis genes and numerous insertion sequences.</title>
        <authorList>
            <person name="Bromfield E.S.P."/>
            <person name="Cloutier S."/>
        </authorList>
    </citation>
    <scope>NUCLEOTIDE SEQUENCE</scope>
    <source>
        <strain evidence="2">12S5</strain>
    </source>
</reference>
<feature type="transmembrane region" description="Helical" evidence="1">
    <location>
        <begin position="47"/>
        <end position="75"/>
    </location>
</feature>
<protein>
    <submittedName>
        <fullName evidence="2">Uncharacterized protein</fullName>
    </submittedName>
</protein>
<comment type="caution">
    <text evidence="2">The sequence shown here is derived from an EMBL/GenBank/DDBJ whole genome shotgun (WGS) entry which is preliminary data.</text>
</comment>
<keyword evidence="1" id="KW-0812">Transmembrane</keyword>
<dbReference type="Proteomes" id="UP000692816">
    <property type="component" value="Unassembled WGS sequence"/>
</dbReference>
<organism evidence="2 3">
    <name type="scientific">Bradyrhizobium quebecense</name>
    <dbReference type="NCBI Taxonomy" id="2748629"/>
    <lineage>
        <taxon>Bacteria</taxon>
        <taxon>Pseudomonadati</taxon>
        <taxon>Pseudomonadota</taxon>
        <taxon>Alphaproteobacteria</taxon>
        <taxon>Hyphomicrobiales</taxon>
        <taxon>Nitrobacteraceae</taxon>
        <taxon>Bradyrhizobium</taxon>
    </lineage>
</organism>
<proteinExistence type="predicted"/>
<gene>
    <name evidence="2" type="ORF">J4P68_37605</name>
</gene>
<feature type="transmembrane region" description="Helical" evidence="1">
    <location>
        <begin position="21"/>
        <end position="41"/>
    </location>
</feature>
<keyword evidence="3" id="KW-1185">Reference proteome</keyword>
<feature type="transmembrane region" description="Helical" evidence="1">
    <location>
        <begin position="147"/>
        <end position="169"/>
    </location>
</feature>
<evidence type="ECO:0000313" key="2">
    <source>
        <dbReference type="EMBL" id="MBO1434989.1"/>
    </source>
</evidence>
<name>A0ABS3MU06_9BRAD</name>
<dbReference type="EMBL" id="JAGEPA010000001">
    <property type="protein sequence ID" value="MBO1434989.1"/>
    <property type="molecule type" value="Genomic_DNA"/>
</dbReference>
<evidence type="ECO:0000256" key="1">
    <source>
        <dbReference type="SAM" id="Phobius"/>
    </source>
</evidence>
<feature type="transmembrane region" description="Helical" evidence="1">
    <location>
        <begin position="181"/>
        <end position="200"/>
    </location>
</feature>
<keyword evidence="1" id="KW-0472">Membrane</keyword>